<sequence length="49" mass="5422">EEDARRREAAEMTMKVGINTQSETDSIVPITIELTKSLVIAYASKLQAL</sequence>
<keyword evidence="2" id="KW-1185">Reference proteome</keyword>
<evidence type="ECO:0000313" key="1">
    <source>
        <dbReference type="EMBL" id="ESK84925.1"/>
    </source>
</evidence>
<gene>
    <name evidence="1" type="ORF">Moror_9256</name>
</gene>
<feature type="non-terminal residue" evidence="1">
    <location>
        <position position="1"/>
    </location>
</feature>
<name>V2WXI0_MONRO</name>
<dbReference type="EMBL" id="AWSO01001187">
    <property type="protein sequence ID" value="ESK84925.1"/>
    <property type="molecule type" value="Genomic_DNA"/>
</dbReference>
<organism evidence="1 2">
    <name type="scientific">Moniliophthora roreri (strain MCA 2997)</name>
    <name type="common">Cocoa frosty pod rot fungus</name>
    <name type="synonym">Crinipellis roreri</name>
    <dbReference type="NCBI Taxonomy" id="1381753"/>
    <lineage>
        <taxon>Eukaryota</taxon>
        <taxon>Fungi</taxon>
        <taxon>Dikarya</taxon>
        <taxon>Basidiomycota</taxon>
        <taxon>Agaricomycotina</taxon>
        <taxon>Agaricomycetes</taxon>
        <taxon>Agaricomycetidae</taxon>
        <taxon>Agaricales</taxon>
        <taxon>Marasmiineae</taxon>
        <taxon>Marasmiaceae</taxon>
        <taxon>Moniliophthora</taxon>
    </lineage>
</organism>
<dbReference type="AlphaFoldDB" id="V2WXI0"/>
<protein>
    <submittedName>
        <fullName evidence="1">Uncharacterized protein</fullName>
    </submittedName>
</protein>
<dbReference type="Proteomes" id="UP000017559">
    <property type="component" value="Unassembled WGS sequence"/>
</dbReference>
<dbReference type="KEGG" id="mrr:Moror_9256"/>
<comment type="caution">
    <text evidence="1">The sequence shown here is derived from an EMBL/GenBank/DDBJ whole genome shotgun (WGS) entry which is preliminary data.</text>
</comment>
<dbReference type="HOGENOM" id="CLU_3147235_0_0_1"/>
<reference evidence="1 2" key="1">
    <citation type="journal article" date="2014" name="BMC Genomics">
        <title>Genome and secretome analysis of the hemibiotrophic fungal pathogen, Moniliophthora roreri, which causes frosty pod rot disease of cacao: mechanisms of the biotrophic and necrotrophic phases.</title>
        <authorList>
            <person name="Meinhardt L.W."/>
            <person name="Costa G.G.L."/>
            <person name="Thomazella D.P.T."/>
            <person name="Teixeira P.J.P.L."/>
            <person name="Carazzolle M.F."/>
            <person name="Schuster S.C."/>
            <person name="Carlson J.E."/>
            <person name="Guiltinan M.J."/>
            <person name="Mieczkowski P."/>
            <person name="Farmer A."/>
            <person name="Ramaraj T."/>
            <person name="Crozier J."/>
            <person name="Davis R.E."/>
            <person name="Shao J."/>
            <person name="Melnick R.L."/>
            <person name="Pereira G.A.G."/>
            <person name="Bailey B.A."/>
        </authorList>
    </citation>
    <scope>NUCLEOTIDE SEQUENCE [LARGE SCALE GENOMIC DNA]</scope>
    <source>
        <strain evidence="1 2">MCA 2997</strain>
    </source>
</reference>
<proteinExistence type="predicted"/>
<accession>V2WXI0</accession>
<evidence type="ECO:0000313" key="2">
    <source>
        <dbReference type="Proteomes" id="UP000017559"/>
    </source>
</evidence>